<organism evidence="2 3">
    <name type="scientific">Clostridium saccharobutylicum DSM 13864</name>
    <dbReference type="NCBI Taxonomy" id="1345695"/>
    <lineage>
        <taxon>Bacteria</taxon>
        <taxon>Bacillati</taxon>
        <taxon>Bacillota</taxon>
        <taxon>Clostridia</taxon>
        <taxon>Eubacteriales</taxon>
        <taxon>Clostridiaceae</taxon>
        <taxon>Clostridium</taxon>
    </lineage>
</organism>
<reference evidence="2 3" key="1">
    <citation type="journal article" date="2013" name="Genome Announc.">
        <title>Complete Genome Sequence of the Solvent Producer Clostridium saccharobutylicum NCP262 (DSM 13864).</title>
        <authorList>
            <person name="Poehlein A."/>
            <person name="Hartwich K."/>
            <person name="Krabben P."/>
            <person name="Ehrenreich A."/>
            <person name="Liebl W."/>
            <person name="Durre P."/>
            <person name="Gottschalk G."/>
            <person name="Daniel R."/>
        </authorList>
    </citation>
    <scope>NUCLEOTIDE SEQUENCE [LARGE SCALE GENOMIC DNA]</scope>
    <source>
        <strain evidence="2">DSM 13864</strain>
    </source>
</reference>
<evidence type="ECO:0008006" key="4">
    <source>
        <dbReference type="Google" id="ProtNLM"/>
    </source>
</evidence>
<dbReference type="PATRIC" id="fig|1345695.3.peg.2683"/>
<proteinExistence type="predicted"/>
<dbReference type="EMBL" id="CP006721">
    <property type="protein sequence ID" value="AGX43676.1"/>
    <property type="molecule type" value="Genomic_DNA"/>
</dbReference>
<dbReference type="Proteomes" id="UP000017118">
    <property type="component" value="Chromosome"/>
</dbReference>
<dbReference type="HOGENOM" id="CLU_1701210_0_0_9"/>
<evidence type="ECO:0000256" key="1">
    <source>
        <dbReference type="SAM" id="Phobius"/>
    </source>
</evidence>
<feature type="transmembrane region" description="Helical" evidence="1">
    <location>
        <begin position="21"/>
        <end position="42"/>
    </location>
</feature>
<dbReference type="eggNOG" id="ENOG5030GGV">
    <property type="taxonomic scope" value="Bacteria"/>
</dbReference>
<keyword evidence="1" id="KW-1133">Transmembrane helix</keyword>
<keyword evidence="1" id="KW-0472">Membrane</keyword>
<accession>U5MVK7</accession>
<sequence length="154" mass="18194">MMQKRYVKQSRKVGFTIIESLVYIFVTTIVLVEGINIFTLMYKSYIESAKLTTEYNDLQNFYINLDNMIGEDDLKDILLEDDYILFSYGEKKGNLQKIIRFNDGKIVLVYMRNGVVETINIMLENIDKISFKQKEKLIYLIVKEKDGKEFIRCI</sequence>
<evidence type="ECO:0000313" key="3">
    <source>
        <dbReference type="Proteomes" id="UP000017118"/>
    </source>
</evidence>
<dbReference type="OrthoDB" id="1907871at2"/>
<keyword evidence="1" id="KW-0812">Transmembrane</keyword>
<gene>
    <name evidence="2" type="ORF">CLSA_c27050</name>
</gene>
<dbReference type="AlphaFoldDB" id="U5MVK7"/>
<dbReference type="InterPro" id="IPR016977">
    <property type="entry name" value="ComGF"/>
</dbReference>
<dbReference type="KEGG" id="csb:CLSA_c27050"/>
<keyword evidence="3" id="KW-1185">Reference proteome</keyword>
<protein>
    <recommendedName>
        <fullName evidence="4">Prepilin-type N-terminal cleavage/methylation domain-containing protein</fullName>
    </recommendedName>
</protein>
<dbReference type="Pfam" id="PF15980">
    <property type="entry name" value="ComGF"/>
    <property type="match status" value="1"/>
</dbReference>
<name>U5MVK7_CLOSA</name>
<evidence type="ECO:0000313" key="2">
    <source>
        <dbReference type="EMBL" id="AGX43676.1"/>
    </source>
</evidence>